<dbReference type="PANTHER" id="PTHR30437">
    <property type="entry name" value="TRANSCRIPTION ELONGATION FACTOR GREA"/>
    <property type="match status" value="1"/>
</dbReference>
<dbReference type="InterPro" id="IPR018151">
    <property type="entry name" value="TF_GreA/GreB_CS"/>
</dbReference>
<protein>
    <submittedName>
        <fullName evidence="3">GreA/GreB family elongation factor</fullName>
    </submittedName>
</protein>
<evidence type="ECO:0000259" key="2">
    <source>
        <dbReference type="Pfam" id="PF01272"/>
    </source>
</evidence>
<reference evidence="3" key="1">
    <citation type="submission" date="2020-04" db="EMBL/GenBank/DDBJ databases">
        <authorList>
            <person name="Zhang T."/>
        </authorList>
    </citation>
    <scope>NUCLEOTIDE SEQUENCE</scope>
    <source>
        <strain evidence="3">HKST-UBA11</strain>
    </source>
</reference>
<dbReference type="AlphaFoldDB" id="A0A955L9C3"/>
<organism evidence="3 4">
    <name type="scientific">Candidatus Dojkabacteria bacterium</name>
    <dbReference type="NCBI Taxonomy" id="2099670"/>
    <lineage>
        <taxon>Bacteria</taxon>
        <taxon>Candidatus Dojkabacteria</taxon>
    </lineage>
</organism>
<dbReference type="GO" id="GO:0070063">
    <property type="term" value="F:RNA polymerase binding"/>
    <property type="evidence" value="ECO:0007669"/>
    <property type="project" value="InterPro"/>
</dbReference>
<feature type="coiled-coil region" evidence="1">
    <location>
        <begin position="12"/>
        <end position="68"/>
    </location>
</feature>
<keyword evidence="3" id="KW-0251">Elongation factor</keyword>
<dbReference type="EMBL" id="JAGQLH010000104">
    <property type="protein sequence ID" value="MCA9386236.1"/>
    <property type="molecule type" value="Genomic_DNA"/>
</dbReference>
<dbReference type="PROSITE" id="PS00830">
    <property type="entry name" value="GREAB_2"/>
    <property type="match status" value="1"/>
</dbReference>
<gene>
    <name evidence="3" type="ORF">KC717_06335</name>
</gene>
<sequence length="144" mass="15721">MSTIQERVKEQITQVKDEILSITNQIEVFRNEGDEADVNIMRELQDKLEILSEKVSNLQKNLSIYQNAHASSAIQVGTSVSISNSNVKNKVITLVMPEDADPVSGFISSASPLGNALLEKKSGESVQFATPGGVQEFTIEAIEK</sequence>
<dbReference type="Gene3D" id="3.10.50.30">
    <property type="entry name" value="Transcription elongation factor, GreA/GreB, C-terminal domain"/>
    <property type="match status" value="1"/>
</dbReference>
<dbReference type="PANTHER" id="PTHR30437:SF4">
    <property type="entry name" value="TRANSCRIPTION ELONGATION FACTOR GREA"/>
    <property type="match status" value="1"/>
</dbReference>
<dbReference type="Proteomes" id="UP000754563">
    <property type="component" value="Unassembled WGS sequence"/>
</dbReference>
<dbReference type="InterPro" id="IPR036953">
    <property type="entry name" value="GreA/GreB_C_sf"/>
</dbReference>
<dbReference type="InterPro" id="IPR023459">
    <property type="entry name" value="Tscrpt_elong_fac_GreA/B_fam"/>
</dbReference>
<evidence type="ECO:0000313" key="3">
    <source>
        <dbReference type="EMBL" id="MCA9386236.1"/>
    </source>
</evidence>
<accession>A0A955L9C3</accession>
<dbReference type="GO" id="GO:0032784">
    <property type="term" value="P:regulation of DNA-templated transcription elongation"/>
    <property type="evidence" value="ECO:0007669"/>
    <property type="project" value="InterPro"/>
</dbReference>
<dbReference type="SUPFAM" id="SSF54534">
    <property type="entry name" value="FKBP-like"/>
    <property type="match status" value="1"/>
</dbReference>
<dbReference type="Pfam" id="PF01272">
    <property type="entry name" value="GreA_GreB"/>
    <property type="match status" value="1"/>
</dbReference>
<keyword evidence="1" id="KW-0175">Coiled coil</keyword>
<keyword evidence="3" id="KW-0648">Protein biosynthesis</keyword>
<evidence type="ECO:0000256" key="1">
    <source>
        <dbReference type="SAM" id="Coils"/>
    </source>
</evidence>
<feature type="domain" description="Transcription elongation factor GreA/GreB C-terminal" evidence="2">
    <location>
        <begin position="72"/>
        <end position="143"/>
    </location>
</feature>
<reference evidence="3" key="2">
    <citation type="journal article" date="2021" name="Microbiome">
        <title>Successional dynamics and alternative stable states in a saline activated sludge microbial community over 9 years.</title>
        <authorList>
            <person name="Wang Y."/>
            <person name="Ye J."/>
            <person name="Ju F."/>
            <person name="Liu L."/>
            <person name="Boyd J.A."/>
            <person name="Deng Y."/>
            <person name="Parks D.H."/>
            <person name="Jiang X."/>
            <person name="Yin X."/>
            <person name="Woodcroft B.J."/>
            <person name="Tyson G.W."/>
            <person name="Hugenholtz P."/>
            <person name="Polz M.F."/>
            <person name="Zhang T."/>
        </authorList>
    </citation>
    <scope>NUCLEOTIDE SEQUENCE</scope>
    <source>
        <strain evidence="3">HKST-UBA11</strain>
    </source>
</reference>
<proteinExistence type="predicted"/>
<dbReference type="GO" id="GO:0003677">
    <property type="term" value="F:DNA binding"/>
    <property type="evidence" value="ECO:0007669"/>
    <property type="project" value="InterPro"/>
</dbReference>
<dbReference type="GO" id="GO:0006354">
    <property type="term" value="P:DNA-templated transcription elongation"/>
    <property type="evidence" value="ECO:0007669"/>
    <property type="project" value="TreeGrafter"/>
</dbReference>
<name>A0A955L9C3_9BACT</name>
<dbReference type="InterPro" id="IPR001437">
    <property type="entry name" value="Tscrpt_elong_fac_GreA/B_C"/>
</dbReference>
<dbReference type="PIRSF" id="PIRSF006092">
    <property type="entry name" value="GreA_GreB"/>
    <property type="match status" value="1"/>
</dbReference>
<evidence type="ECO:0000313" key="4">
    <source>
        <dbReference type="Proteomes" id="UP000754563"/>
    </source>
</evidence>
<comment type="caution">
    <text evidence="3">The sequence shown here is derived from an EMBL/GenBank/DDBJ whole genome shotgun (WGS) entry which is preliminary data.</text>
</comment>
<dbReference type="GO" id="GO:0003746">
    <property type="term" value="F:translation elongation factor activity"/>
    <property type="evidence" value="ECO:0007669"/>
    <property type="project" value="UniProtKB-KW"/>
</dbReference>